<feature type="compositionally biased region" description="Polar residues" evidence="5">
    <location>
        <begin position="210"/>
        <end position="221"/>
    </location>
</feature>
<feature type="compositionally biased region" description="Polar residues" evidence="5">
    <location>
        <begin position="634"/>
        <end position="645"/>
    </location>
</feature>
<protein>
    <recommendedName>
        <fullName evidence="10">Mediator complex subunit 15 KIX domain-containing protein</fullName>
    </recommendedName>
</protein>
<feature type="domain" description="ARC105/Med15 mediator subunit C-terminal" evidence="7">
    <location>
        <begin position="832"/>
        <end position="905"/>
    </location>
</feature>
<gene>
    <name evidence="8" type="ORF">Bca52824_019519</name>
</gene>
<evidence type="ECO:0000259" key="7">
    <source>
        <dbReference type="Pfam" id="PF21539"/>
    </source>
</evidence>
<feature type="region of interest" description="Disordered" evidence="5">
    <location>
        <begin position="527"/>
        <end position="556"/>
    </location>
</feature>
<evidence type="ECO:0000256" key="1">
    <source>
        <dbReference type="ARBA" id="ARBA00004123"/>
    </source>
</evidence>
<feature type="compositionally biased region" description="Polar residues" evidence="5">
    <location>
        <begin position="385"/>
        <end position="398"/>
    </location>
</feature>
<feature type="region of interest" description="Disordered" evidence="5">
    <location>
        <begin position="572"/>
        <end position="597"/>
    </location>
</feature>
<dbReference type="InterPro" id="IPR036546">
    <property type="entry name" value="MED15_KIX"/>
</dbReference>
<keyword evidence="4" id="KW-0539">Nucleus</keyword>
<dbReference type="Gene3D" id="1.10.246.20">
    <property type="entry name" value="Coactivator CBP, KIX domain"/>
    <property type="match status" value="1"/>
</dbReference>
<dbReference type="Proteomes" id="UP000886595">
    <property type="component" value="Unassembled WGS sequence"/>
</dbReference>
<evidence type="ECO:0000256" key="2">
    <source>
        <dbReference type="ARBA" id="ARBA00023015"/>
    </source>
</evidence>
<feature type="compositionally biased region" description="Polar residues" evidence="5">
    <location>
        <begin position="233"/>
        <end position="257"/>
    </location>
</feature>
<evidence type="ECO:0008006" key="10">
    <source>
        <dbReference type="Google" id="ProtNLM"/>
    </source>
</evidence>
<dbReference type="InterPro" id="IPR044661">
    <property type="entry name" value="MED15a/b/c-like"/>
</dbReference>
<dbReference type="Pfam" id="PF16987">
    <property type="entry name" value="KIX_2"/>
    <property type="match status" value="1"/>
</dbReference>
<evidence type="ECO:0000259" key="6">
    <source>
        <dbReference type="Pfam" id="PF16987"/>
    </source>
</evidence>
<feature type="compositionally biased region" description="Basic and acidic residues" evidence="5">
    <location>
        <begin position="544"/>
        <end position="554"/>
    </location>
</feature>
<feature type="compositionally biased region" description="Low complexity" evidence="5">
    <location>
        <begin position="222"/>
        <end position="232"/>
    </location>
</feature>
<dbReference type="InterPro" id="IPR048386">
    <property type="entry name" value="Med15_C"/>
</dbReference>
<keyword evidence="9" id="KW-1185">Reference proteome</keyword>
<dbReference type="GO" id="GO:0005634">
    <property type="term" value="C:nucleus"/>
    <property type="evidence" value="ECO:0007669"/>
    <property type="project" value="UniProtKB-SubCell"/>
</dbReference>
<feature type="region of interest" description="Disordered" evidence="5">
    <location>
        <begin position="610"/>
        <end position="645"/>
    </location>
</feature>
<comment type="subcellular location">
    <subcellularLocation>
        <location evidence="1">Nucleus</location>
    </subcellularLocation>
</comment>
<dbReference type="PANTHER" id="PTHR33137:SF16">
    <property type="entry name" value="MEDIATOR OF RNA POLYMERASE II TRANSCRIPTION SUBUNIT 15C-RELATED"/>
    <property type="match status" value="1"/>
</dbReference>
<reference evidence="8 9" key="1">
    <citation type="submission" date="2020-02" db="EMBL/GenBank/DDBJ databases">
        <authorList>
            <person name="Ma Q."/>
            <person name="Huang Y."/>
            <person name="Song X."/>
            <person name="Pei D."/>
        </authorList>
    </citation>
    <scope>NUCLEOTIDE SEQUENCE [LARGE SCALE GENOMIC DNA]</scope>
    <source>
        <strain evidence="8">Sxm20200214</strain>
        <tissue evidence="8">Leaf</tissue>
    </source>
</reference>
<dbReference type="GO" id="GO:0003713">
    <property type="term" value="F:transcription coactivator activity"/>
    <property type="evidence" value="ECO:0007669"/>
    <property type="project" value="InterPro"/>
</dbReference>
<evidence type="ECO:0000256" key="5">
    <source>
        <dbReference type="SAM" id="MobiDB-lite"/>
    </source>
</evidence>
<dbReference type="PANTHER" id="PTHR33137">
    <property type="entry name" value="MEDIATOR OF RNA POLYMERASE II TRANSCRIPTION SUBUNIT 15A-RELATED"/>
    <property type="match status" value="1"/>
</dbReference>
<dbReference type="OrthoDB" id="1073748at2759"/>
<accession>A0A8X7VSM0</accession>
<feature type="region of interest" description="Disordered" evidence="5">
    <location>
        <begin position="380"/>
        <end position="399"/>
    </location>
</feature>
<evidence type="ECO:0000256" key="4">
    <source>
        <dbReference type="ARBA" id="ARBA00023242"/>
    </source>
</evidence>
<keyword evidence="3" id="KW-0804">Transcription</keyword>
<comment type="caution">
    <text evidence="8">The sequence shown here is derived from an EMBL/GenBank/DDBJ whole genome shotgun (WGS) entry which is preliminary data.</text>
</comment>
<feature type="domain" description="Mediator complex subunit 15 KIX" evidence="6">
    <location>
        <begin position="19"/>
        <end position="88"/>
    </location>
</feature>
<dbReference type="AlphaFoldDB" id="A0A8X7VSM0"/>
<feature type="region of interest" description="Disordered" evidence="5">
    <location>
        <begin position="205"/>
        <end position="263"/>
    </location>
</feature>
<dbReference type="EMBL" id="JAAMPC010000004">
    <property type="protein sequence ID" value="KAG2316397.1"/>
    <property type="molecule type" value="Genomic_DNA"/>
</dbReference>
<feature type="compositionally biased region" description="Low complexity" evidence="5">
    <location>
        <begin position="610"/>
        <end position="621"/>
    </location>
</feature>
<sequence length="934" mass="104679">MEGHSSWKPNEQGGGSLANDWRSQHEPDLRKKVTLAILKKLQMCFPGRTNGINKTAITFEDKVYSMAKDKGDYLRKIHEKMIAFGRKFGTGTSANGAITPHPAQTLNQGQSLLTSLTTTSQQRLPQNNIQSNLNIPDSSGLPTQAPITVSAAQNLNIQMGEGVHSDRLPCPQRQIQGRQQILPQTPQNLQQHRQLSLLKQPIGQKLPHHTSLSPIKQSFPESSALSSLPTSSQQNSQFLPRHQMPTQRVHSSHQQQMAEHKQLEQKQLISQVMNGQDTQQNHLTSRQNNGEKQRTSQQNNMASFNVHGSSLFGTQDQEVEQSQPMMLQQHQPNNPVQQQQPHNRILQQHLDDIQRFQAADSLHRIQNLADHHNQPYQLQGAHPANPSNSTGKMVNTSGGDWREETYQKIKALKEKHIHALSTLFQRLSYKLQEIDSLPQEKPHSVKNLRAGKNALEQVIVFLNVGRSGVSEKHRDRFSVYEAHVLSFTKPQRAKQQQQAHLPPSQIHQTALQSLDSDQMNSRLITSHQKLTSQREMPHSSQTRPKMEPKDDKKIMSSSGNVVVHSLKQNPQLLQRQQQKKEQQTNQLQIPENEMSDVRMRQRVNSKAELLQQHLSSSQSQLPKPSASPARVSPLASSPQMQNYPSPHLVEQQTLPTPFNKTAAQAHPLITLPPDPIAERPIDRLIKAFQSSSPESLAQSVSEMSSVISNSDRFAGSVHSIRGSRARIAEDLSARTRFRLQQGDTNPTKRFKRSVTAIPLDATASSDSKVNKIEPSCALLQEIMEINGRLVETVVSICNEDVCPSEVTSGTVVVTCSYVPVALSATFKALYNSGHISQIQPLRLLVPENYPSSPIVLDKVSFDTASVHKYEDLSARARSRFSLSMREYSETMSLKEIAQAWDECARATMLEYADRHGGGTFSSKYGRWESVLRTS</sequence>
<dbReference type="InterPro" id="IPR036529">
    <property type="entry name" value="KIX_dom_sf"/>
</dbReference>
<keyword evidence="2" id="KW-0805">Transcription regulation</keyword>
<name>A0A8X7VSM0_BRACI</name>
<feature type="compositionally biased region" description="Polar residues" evidence="5">
    <location>
        <begin position="527"/>
        <end position="543"/>
    </location>
</feature>
<feature type="region of interest" description="Disordered" evidence="5">
    <location>
        <begin position="1"/>
        <end position="25"/>
    </location>
</feature>
<dbReference type="Pfam" id="PF21539">
    <property type="entry name" value="Med15_C"/>
    <property type="match status" value="1"/>
</dbReference>
<organism evidence="8 9">
    <name type="scientific">Brassica carinata</name>
    <name type="common">Ethiopian mustard</name>
    <name type="synonym">Abyssinian cabbage</name>
    <dbReference type="NCBI Taxonomy" id="52824"/>
    <lineage>
        <taxon>Eukaryota</taxon>
        <taxon>Viridiplantae</taxon>
        <taxon>Streptophyta</taxon>
        <taxon>Embryophyta</taxon>
        <taxon>Tracheophyta</taxon>
        <taxon>Spermatophyta</taxon>
        <taxon>Magnoliopsida</taxon>
        <taxon>eudicotyledons</taxon>
        <taxon>Gunneridae</taxon>
        <taxon>Pentapetalae</taxon>
        <taxon>rosids</taxon>
        <taxon>malvids</taxon>
        <taxon>Brassicales</taxon>
        <taxon>Brassicaceae</taxon>
        <taxon>Brassiceae</taxon>
        <taxon>Brassica</taxon>
    </lineage>
</organism>
<evidence type="ECO:0000313" key="8">
    <source>
        <dbReference type="EMBL" id="KAG2316397.1"/>
    </source>
</evidence>
<evidence type="ECO:0000256" key="3">
    <source>
        <dbReference type="ARBA" id="ARBA00023163"/>
    </source>
</evidence>
<evidence type="ECO:0000313" key="9">
    <source>
        <dbReference type="Proteomes" id="UP000886595"/>
    </source>
</evidence>
<dbReference type="GO" id="GO:0031490">
    <property type="term" value="F:chromatin DNA binding"/>
    <property type="evidence" value="ECO:0007669"/>
    <property type="project" value="InterPro"/>
</dbReference>
<proteinExistence type="predicted"/>